<protein>
    <submittedName>
        <fullName evidence="2">Uncharacterized protein</fullName>
    </submittedName>
</protein>
<dbReference type="AlphaFoldDB" id="A0A8H6NT55"/>
<name>A0A8H6NT55_9PEZI</name>
<gene>
    <name evidence="2" type="ORF">CPLU01_00091</name>
</gene>
<proteinExistence type="predicted"/>
<evidence type="ECO:0000256" key="1">
    <source>
        <dbReference type="SAM" id="MobiDB-lite"/>
    </source>
</evidence>
<comment type="caution">
    <text evidence="2">The sequence shown here is derived from an EMBL/GenBank/DDBJ whole genome shotgun (WGS) entry which is preliminary data.</text>
</comment>
<dbReference type="Proteomes" id="UP000654918">
    <property type="component" value="Unassembled WGS sequence"/>
</dbReference>
<evidence type="ECO:0000313" key="2">
    <source>
        <dbReference type="EMBL" id="KAF6841998.1"/>
    </source>
</evidence>
<dbReference type="EMBL" id="WIGO01000001">
    <property type="protein sequence ID" value="KAF6841998.1"/>
    <property type="molecule type" value="Genomic_DNA"/>
</dbReference>
<feature type="region of interest" description="Disordered" evidence="1">
    <location>
        <begin position="181"/>
        <end position="219"/>
    </location>
</feature>
<reference evidence="2" key="1">
    <citation type="journal article" date="2020" name="Phytopathology">
        <title>Genome Sequence Resources of Colletotrichum truncatum, C. plurivorum, C. musicola, and C. sojae: Four Species Pathogenic to Soybean (Glycine max).</title>
        <authorList>
            <person name="Rogerio F."/>
            <person name="Boufleur T.R."/>
            <person name="Ciampi-Guillardi M."/>
            <person name="Sukno S.A."/>
            <person name="Thon M.R."/>
            <person name="Massola Junior N.S."/>
            <person name="Baroncelli R."/>
        </authorList>
    </citation>
    <scope>NUCLEOTIDE SEQUENCE</scope>
    <source>
        <strain evidence="2">LFN00145</strain>
    </source>
</reference>
<accession>A0A8H6NT55</accession>
<evidence type="ECO:0000313" key="3">
    <source>
        <dbReference type="Proteomes" id="UP000654918"/>
    </source>
</evidence>
<sequence length="219" mass="23374">MVPQHGTDGTDEANRSSVSEHHIASACALHQYVIEARRASVCQPCLSVNVSGRSGRANLTGRLHFGHRRCPNGEAASPLTGCPVLMACICITPDPASSDLGSVDVQHVNTACSCPFQRAGTVHVHGSVEAEDLSDAPTASQLKSLEISRSGTLRPVLLRFEIDHRWRDKSAKRTWCVNARVVPSAPPPDPRRAEYPPANPTDPAGVGWAETDNASASDQ</sequence>
<organism evidence="2 3">
    <name type="scientific">Colletotrichum plurivorum</name>
    <dbReference type="NCBI Taxonomy" id="2175906"/>
    <lineage>
        <taxon>Eukaryota</taxon>
        <taxon>Fungi</taxon>
        <taxon>Dikarya</taxon>
        <taxon>Ascomycota</taxon>
        <taxon>Pezizomycotina</taxon>
        <taxon>Sordariomycetes</taxon>
        <taxon>Hypocreomycetidae</taxon>
        <taxon>Glomerellales</taxon>
        <taxon>Glomerellaceae</taxon>
        <taxon>Colletotrichum</taxon>
        <taxon>Colletotrichum orchidearum species complex</taxon>
    </lineage>
</organism>
<keyword evidence="3" id="KW-1185">Reference proteome</keyword>